<proteinExistence type="predicted"/>
<sequence length="190" mass="21578">MNSFQIIQESRTTIRISKYLGPLFIVTVLAGLSSVGMFAFIFYPAQDRFQHITAMNQASLHTQTTMQTARQTQTILSTMWNALPDSGEFTDLSLDIADLAKQNHVQIPGMGYDFKPLAHKLATKGTFAFEAAGPYEAIRKFIFELEQRWPYLFIEKLSVETSKKQKGVIFKLKVSTFLKEFPEPVKKTKA</sequence>
<protein>
    <submittedName>
        <fullName evidence="2">Uncharacterized protein</fullName>
    </submittedName>
</protein>
<keyword evidence="1" id="KW-0472">Membrane</keyword>
<reference evidence="2 3" key="1">
    <citation type="submission" date="2023-01" db="EMBL/GenBank/DDBJ databases">
        <title>Cultivation and genomic characterization of new, ubiquitous marine nitrite-oxidizing bacteria from the Nitrospirales.</title>
        <authorList>
            <person name="Mueller A.J."/>
            <person name="Daebeler A."/>
            <person name="Herbold C.W."/>
            <person name="Kirkegaard R.H."/>
            <person name="Daims H."/>
        </authorList>
    </citation>
    <scope>NUCLEOTIDE SEQUENCE [LARGE SCALE GENOMIC DNA]</scope>
    <source>
        <strain evidence="2 3">VA</strain>
    </source>
</reference>
<dbReference type="Proteomes" id="UP001302719">
    <property type="component" value="Chromosome"/>
</dbReference>
<gene>
    <name evidence="2" type="ORF">PP769_14075</name>
</gene>
<name>A0AA96G8Z6_9BACT</name>
<dbReference type="RefSeq" id="WP_312641196.1">
    <property type="nucleotide sequence ID" value="NZ_CP116967.1"/>
</dbReference>
<keyword evidence="1" id="KW-1133">Transmembrane helix</keyword>
<accession>A0AA96G8Z6</accession>
<dbReference type="KEGG" id="nall:PP769_14075"/>
<dbReference type="Gene3D" id="3.30.70.60">
    <property type="match status" value="1"/>
</dbReference>
<evidence type="ECO:0000313" key="2">
    <source>
        <dbReference type="EMBL" id="WNM57096.1"/>
    </source>
</evidence>
<feature type="transmembrane region" description="Helical" evidence="1">
    <location>
        <begin position="20"/>
        <end position="43"/>
    </location>
</feature>
<evidence type="ECO:0000313" key="3">
    <source>
        <dbReference type="Proteomes" id="UP001302719"/>
    </source>
</evidence>
<dbReference type="AlphaFoldDB" id="A0AA96G8Z6"/>
<evidence type="ECO:0000256" key="1">
    <source>
        <dbReference type="SAM" id="Phobius"/>
    </source>
</evidence>
<organism evidence="2 3">
    <name type="scientific">Candidatus Nitrospira allomarina</name>
    <dbReference type="NCBI Taxonomy" id="3020900"/>
    <lineage>
        <taxon>Bacteria</taxon>
        <taxon>Pseudomonadati</taxon>
        <taxon>Nitrospirota</taxon>
        <taxon>Nitrospiria</taxon>
        <taxon>Nitrospirales</taxon>
        <taxon>Nitrospiraceae</taxon>
        <taxon>Nitrospira</taxon>
    </lineage>
</organism>
<keyword evidence="1" id="KW-0812">Transmembrane</keyword>
<dbReference type="EMBL" id="CP116967">
    <property type="protein sequence ID" value="WNM57096.1"/>
    <property type="molecule type" value="Genomic_DNA"/>
</dbReference>
<dbReference type="InterPro" id="IPR014717">
    <property type="entry name" value="Transl_elong_EF1B/ribsomal_bS6"/>
</dbReference>
<keyword evidence="3" id="KW-1185">Reference proteome</keyword>